<dbReference type="GO" id="GO:0046872">
    <property type="term" value="F:metal ion binding"/>
    <property type="evidence" value="ECO:0007669"/>
    <property type="project" value="InterPro"/>
</dbReference>
<evidence type="ECO:0000313" key="2">
    <source>
        <dbReference type="EMBL" id="NEN78124.1"/>
    </source>
</evidence>
<dbReference type="GO" id="GO:0016853">
    <property type="term" value="F:isomerase activity"/>
    <property type="evidence" value="ECO:0007669"/>
    <property type="project" value="UniProtKB-KW"/>
</dbReference>
<dbReference type="RefSeq" id="WP_163771532.1">
    <property type="nucleotide sequence ID" value="NZ_JAAGXA010000004.1"/>
</dbReference>
<dbReference type="AlphaFoldDB" id="A0A6P0HIP7"/>
<dbReference type="SUPFAM" id="SSF109854">
    <property type="entry name" value="DinB/YfiT-like putative metalloenzymes"/>
    <property type="match status" value="1"/>
</dbReference>
<gene>
    <name evidence="2" type="ORF">G3T38_07530</name>
</gene>
<proteinExistence type="predicted"/>
<accession>A0A6P0HIP7</accession>
<sequence length="263" mass="27851">MSHAGVTGARALVATTLTLVDDLTPEQWAADAACHGWRVQDVVTHLGFFFNFIADPGLVLPDNPSGTSERLNDAGVRERAAWAPEQAAAYYREQSAAGLAALEALQGDDLRDQTLPMLDLGTYRMAQLADAVAFDHLVHLSSDVLAPYGPVPAIELPVAAAIDPAVDWMVAGLPQMCGTALRPALTRPVGLRLTGATERSFVLVVEGDAVVVHETDDLPADVATSAATDFLRWGTTRTAWRSAVTVAGDHAHVAAVLDRVDVV</sequence>
<dbReference type="InterPro" id="IPR034660">
    <property type="entry name" value="DinB/YfiT-like"/>
</dbReference>
<dbReference type="InterPro" id="IPR017517">
    <property type="entry name" value="Maleyloyr_isom"/>
</dbReference>
<dbReference type="Gene3D" id="1.20.120.450">
    <property type="entry name" value="dinb family like domain"/>
    <property type="match status" value="1"/>
</dbReference>
<dbReference type="Pfam" id="PF11716">
    <property type="entry name" value="MDMPI_N"/>
    <property type="match status" value="1"/>
</dbReference>
<organism evidence="2 3">
    <name type="scientific">Nocardioides zeae</name>
    <dbReference type="NCBI Taxonomy" id="1457234"/>
    <lineage>
        <taxon>Bacteria</taxon>
        <taxon>Bacillati</taxon>
        <taxon>Actinomycetota</taxon>
        <taxon>Actinomycetes</taxon>
        <taxon>Propionibacteriales</taxon>
        <taxon>Nocardioidaceae</taxon>
        <taxon>Nocardioides</taxon>
    </lineage>
</organism>
<name>A0A6P0HIP7_9ACTN</name>
<feature type="domain" description="Mycothiol-dependent maleylpyruvate isomerase metal-binding" evidence="1">
    <location>
        <begin position="10"/>
        <end position="139"/>
    </location>
</feature>
<dbReference type="NCBIfam" id="TIGR03083">
    <property type="entry name" value="maleylpyruvate isomerase family mycothiol-dependent enzyme"/>
    <property type="match status" value="1"/>
</dbReference>
<keyword evidence="3" id="KW-1185">Reference proteome</keyword>
<comment type="caution">
    <text evidence="2">The sequence shown here is derived from an EMBL/GenBank/DDBJ whole genome shotgun (WGS) entry which is preliminary data.</text>
</comment>
<dbReference type="InterPro" id="IPR024344">
    <property type="entry name" value="MDMPI_metal-binding"/>
</dbReference>
<evidence type="ECO:0000313" key="3">
    <source>
        <dbReference type="Proteomes" id="UP000468687"/>
    </source>
</evidence>
<dbReference type="Proteomes" id="UP000468687">
    <property type="component" value="Unassembled WGS sequence"/>
</dbReference>
<dbReference type="EMBL" id="JAAGXA010000004">
    <property type="protein sequence ID" value="NEN78124.1"/>
    <property type="molecule type" value="Genomic_DNA"/>
</dbReference>
<protein>
    <submittedName>
        <fullName evidence="2">Maleylpyruvate isomerase family mycothiol-dependent enzyme</fullName>
    </submittedName>
</protein>
<keyword evidence="2" id="KW-0670">Pyruvate</keyword>
<evidence type="ECO:0000259" key="1">
    <source>
        <dbReference type="Pfam" id="PF11716"/>
    </source>
</evidence>
<keyword evidence="2" id="KW-0413">Isomerase</keyword>
<reference evidence="2 3" key="1">
    <citation type="journal article" date="2014" name="Int. J. Syst. Evol. Microbiol.">
        <title>Nocardioides zeae sp. nov., isolated from the stem of Zea mays.</title>
        <authorList>
            <person name="Glaeser S.P."/>
            <person name="McInroy J.A."/>
            <person name="Busse H.J."/>
            <person name="Kampfer P."/>
        </authorList>
    </citation>
    <scope>NUCLEOTIDE SEQUENCE [LARGE SCALE GENOMIC DNA]</scope>
    <source>
        <strain evidence="2 3">JCM 30728</strain>
    </source>
</reference>